<evidence type="ECO:0000313" key="2">
    <source>
        <dbReference type="WBParaSite" id="PSAMB.scaffold5659size11167.g27039.t1"/>
    </source>
</evidence>
<dbReference type="WBParaSite" id="PSAMB.scaffold5659size11167.g27039.t1">
    <property type="protein sequence ID" value="PSAMB.scaffold5659size11167.g27039.t1"/>
    <property type="gene ID" value="PSAMB.scaffold5659size11167.g27039"/>
</dbReference>
<protein>
    <submittedName>
        <fullName evidence="2">Uncharacterized protein</fullName>
    </submittedName>
</protein>
<evidence type="ECO:0000313" key="1">
    <source>
        <dbReference type="Proteomes" id="UP000887566"/>
    </source>
</evidence>
<sequence length="151" mass="16906">MAETPNNTFESYNHGGRNVNGYVNGEKVTIVQGNFYAAGFPTSSTAPSSGYDLSSIQRTLREIYSQSFCEIAPFSLPFFFDIEEKWVNLTLKLEGDSTVTDDYADLFKQTFANIKMLIVEGDPGIGIKERILSWMFPDFLTSSTMQATSFM</sequence>
<keyword evidence="1" id="KW-1185">Reference proteome</keyword>
<dbReference type="Proteomes" id="UP000887566">
    <property type="component" value="Unplaced"/>
</dbReference>
<dbReference type="AlphaFoldDB" id="A0A914WXT9"/>
<organism evidence="1 2">
    <name type="scientific">Plectus sambesii</name>
    <dbReference type="NCBI Taxonomy" id="2011161"/>
    <lineage>
        <taxon>Eukaryota</taxon>
        <taxon>Metazoa</taxon>
        <taxon>Ecdysozoa</taxon>
        <taxon>Nematoda</taxon>
        <taxon>Chromadorea</taxon>
        <taxon>Plectida</taxon>
        <taxon>Plectina</taxon>
        <taxon>Plectoidea</taxon>
        <taxon>Plectidae</taxon>
        <taxon>Plectus</taxon>
    </lineage>
</organism>
<proteinExistence type="predicted"/>
<reference evidence="2" key="1">
    <citation type="submission" date="2022-11" db="UniProtKB">
        <authorList>
            <consortium name="WormBaseParasite"/>
        </authorList>
    </citation>
    <scope>IDENTIFICATION</scope>
</reference>
<name>A0A914WXT9_9BILA</name>
<accession>A0A914WXT9</accession>